<evidence type="ECO:0000256" key="2">
    <source>
        <dbReference type="ARBA" id="ARBA00022448"/>
    </source>
</evidence>
<dbReference type="EMBL" id="VWXD01000003">
    <property type="protein sequence ID" value="NIF00746.1"/>
    <property type="molecule type" value="Genomic_DNA"/>
</dbReference>
<proteinExistence type="inferred from homology"/>
<keyword evidence="2 8" id="KW-0813">Transport</keyword>
<keyword evidence="7 8" id="KW-0472">Membrane</keyword>
<dbReference type="CDD" id="cd06261">
    <property type="entry name" value="TM_PBP2"/>
    <property type="match status" value="1"/>
</dbReference>
<comment type="caution">
    <text evidence="10">The sequence shown here is derived from an EMBL/GenBank/DDBJ whole genome shotgun (WGS) entry which is preliminary data.</text>
</comment>
<feature type="transmembrane region" description="Helical" evidence="8">
    <location>
        <begin position="21"/>
        <end position="52"/>
    </location>
</feature>
<comment type="subcellular location">
    <subcellularLocation>
        <location evidence="1">Cell inner membrane</location>
        <topology evidence="1">Multi-pass membrane protein</topology>
    </subcellularLocation>
    <subcellularLocation>
        <location evidence="8">Cell membrane</location>
        <topology evidence="8">Multi-pass membrane protein</topology>
    </subcellularLocation>
</comment>
<evidence type="ECO:0000313" key="11">
    <source>
        <dbReference type="Proteomes" id="UP000780690"/>
    </source>
</evidence>
<dbReference type="Gene3D" id="1.10.3720.10">
    <property type="entry name" value="MetI-like"/>
    <property type="match status" value="1"/>
</dbReference>
<sequence length="294" mass="31459">MTTHLSDYAGLKARGSVWRQWRYFTGVLPGSVLLAGIVALFFVVAAVAPALLATHDPFTTDLTHALQAPSLAHWLGTDDIGRDLYSRIIWGTRQSLLIGIGAMAIALLGAVVLGFSAALGPRWLAEPINRLLEILLAFPTLLLALLFVALLGPSASSLLLSVGIGTAPGYARLVRAQALQVRQSGYVEAAHALGHPWHRLFLQHIAPNVFRPLFSLVALGIGQSVVWASGLSFLGLGVVPPSPEWGALLEAGKINVTVAWWLEVLPGIAIVLVALSFTQLGRYIQQRAEGEHRA</sequence>
<keyword evidence="3" id="KW-1003">Cell membrane</keyword>
<keyword evidence="11" id="KW-1185">Reference proteome</keyword>
<feature type="domain" description="ABC transmembrane type-1" evidence="9">
    <location>
        <begin position="92"/>
        <end position="281"/>
    </location>
</feature>
<name>A0ABX0R094_9GAMM</name>
<evidence type="ECO:0000313" key="10">
    <source>
        <dbReference type="EMBL" id="NIF00746.1"/>
    </source>
</evidence>
<evidence type="ECO:0000256" key="6">
    <source>
        <dbReference type="ARBA" id="ARBA00022989"/>
    </source>
</evidence>
<evidence type="ECO:0000256" key="7">
    <source>
        <dbReference type="ARBA" id="ARBA00023136"/>
    </source>
</evidence>
<keyword evidence="4" id="KW-0997">Cell inner membrane</keyword>
<dbReference type="RefSeq" id="WP_167138548.1">
    <property type="nucleotide sequence ID" value="NZ_VWXD01000003.1"/>
</dbReference>
<dbReference type="InterPro" id="IPR035906">
    <property type="entry name" value="MetI-like_sf"/>
</dbReference>
<protein>
    <submittedName>
        <fullName evidence="10">ABC transporter permease</fullName>
    </submittedName>
</protein>
<evidence type="ECO:0000256" key="4">
    <source>
        <dbReference type="ARBA" id="ARBA00022519"/>
    </source>
</evidence>
<evidence type="ECO:0000256" key="3">
    <source>
        <dbReference type="ARBA" id="ARBA00022475"/>
    </source>
</evidence>
<reference evidence="10 11" key="1">
    <citation type="journal article" date="2019" name="bioRxiv">
        <title>Bacteria contribute to plant secondary compound degradation in a generalist herbivore system.</title>
        <authorList>
            <person name="Francoeur C.B."/>
            <person name="Khadempour L."/>
            <person name="Moreira-Soto R.D."/>
            <person name="Gotting K."/>
            <person name="Book A.J."/>
            <person name="Pinto-Tomas A.A."/>
            <person name="Keefover-Ring K."/>
            <person name="Currie C.R."/>
        </authorList>
    </citation>
    <scope>NUCLEOTIDE SEQUENCE [LARGE SCALE GENOMIC DNA]</scope>
    <source>
        <strain evidence="10 11">Acro-805</strain>
    </source>
</reference>
<keyword evidence="5 8" id="KW-0812">Transmembrane</keyword>
<dbReference type="PANTHER" id="PTHR43386:SF25">
    <property type="entry name" value="PEPTIDE ABC TRANSPORTER PERMEASE PROTEIN"/>
    <property type="match status" value="1"/>
</dbReference>
<feature type="transmembrane region" description="Helical" evidence="8">
    <location>
        <begin position="96"/>
        <end position="119"/>
    </location>
</feature>
<keyword evidence="6 8" id="KW-1133">Transmembrane helix</keyword>
<dbReference type="SUPFAM" id="SSF161098">
    <property type="entry name" value="MetI-like"/>
    <property type="match status" value="1"/>
</dbReference>
<evidence type="ECO:0000256" key="5">
    <source>
        <dbReference type="ARBA" id="ARBA00022692"/>
    </source>
</evidence>
<feature type="transmembrane region" description="Helical" evidence="8">
    <location>
        <begin position="131"/>
        <end position="151"/>
    </location>
</feature>
<dbReference type="Pfam" id="PF00528">
    <property type="entry name" value="BPD_transp_1"/>
    <property type="match status" value="1"/>
</dbReference>
<accession>A0ABX0R094</accession>
<dbReference type="Proteomes" id="UP000780690">
    <property type="component" value="Unassembled WGS sequence"/>
</dbReference>
<dbReference type="InterPro" id="IPR000515">
    <property type="entry name" value="MetI-like"/>
</dbReference>
<evidence type="ECO:0000259" key="9">
    <source>
        <dbReference type="PROSITE" id="PS50928"/>
    </source>
</evidence>
<feature type="transmembrane region" description="Helical" evidence="8">
    <location>
        <begin position="258"/>
        <end position="277"/>
    </location>
</feature>
<evidence type="ECO:0000256" key="8">
    <source>
        <dbReference type="RuleBase" id="RU363032"/>
    </source>
</evidence>
<dbReference type="PANTHER" id="PTHR43386">
    <property type="entry name" value="OLIGOPEPTIDE TRANSPORT SYSTEM PERMEASE PROTEIN APPC"/>
    <property type="match status" value="1"/>
</dbReference>
<feature type="transmembrane region" description="Helical" evidence="8">
    <location>
        <begin position="213"/>
        <end position="238"/>
    </location>
</feature>
<organism evidence="10 11">
    <name type="scientific">Candidatus Pantoea formicae</name>
    <dbReference type="NCBI Taxonomy" id="2608355"/>
    <lineage>
        <taxon>Bacteria</taxon>
        <taxon>Pseudomonadati</taxon>
        <taxon>Pseudomonadota</taxon>
        <taxon>Gammaproteobacteria</taxon>
        <taxon>Enterobacterales</taxon>
        <taxon>Erwiniaceae</taxon>
        <taxon>Pantoea</taxon>
    </lineage>
</organism>
<comment type="similarity">
    <text evidence="8">Belongs to the binding-protein-dependent transport system permease family.</text>
</comment>
<gene>
    <name evidence="10" type="ORF">F3J38_11845</name>
</gene>
<evidence type="ECO:0000256" key="1">
    <source>
        <dbReference type="ARBA" id="ARBA00004429"/>
    </source>
</evidence>
<dbReference type="PROSITE" id="PS50928">
    <property type="entry name" value="ABC_TM1"/>
    <property type="match status" value="1"/>
</dbReference>
<dbReference type="InterPro" id="IPR050366">
    <property type="entry name" value="BP-dependent_transpt_permease"/>
</dbReference>